<organism evidence="1">
    <name type="scientific">Anguilla anguilla</name>
    <name type="common">European freshwater eel</name>
    <name type="synonym">Muraena anguilla</name>
    <dbReference type="NCBI Taxonomy" id="7936"/>
    <lineage>
        <taxon>Eukaryota</taxon>
        <taxon>Metazoa</taxon>
        <taxon>Chordata</taxon>
        <taxon>Craniata</taxon>
        <taxon>Vertebrata</taxon>
        <taxon>Euteleostomi</taxon>
        <taxon>Actinopterygii</taxon>
        <taxon>Neopterygii</taxon>
        <taxon>Teleostei</taxon>
        <taxon>Anguilliformes</taxon>
        <taxon>Anguillidae</taxon>
        <taxon>Anguilla</taxon>
    </lineage>
</organism>
<sequence length="33" mass="3890">MYVMCYITCLRFSLNLPLDKKNILKILIVFSPV</sequence>
<protein>
    <submittedName>
        <fullName evidence="1">Uncharacterized protein</fullName>
    </submittedName>
</protein>
<accession>A0A0E9V5B2</accession>
<proteinExistence type="predicted"/>
<reference evidence="1" key="2">
    <citation type="journal article" date="2015" name="Fish Shellfish Immunol.">
        <title>Early steps in the European eel (Anguilla anguilla)-Vibrio vulnificus interaction in the gills: Role of the RtxA13 toxin.</title>
        <authorList>
            <person name="Callol A."/>
            <person name="Pajuelo D."/>
            <person name="Ebbesson L."/>
            <person name="Teles M."/>
            <person name="MacKenzie S."/>
            <person name="Amaro C."/>
        </authorList>
    </citation>
    <scope>NUCLEOTIDE SEQUENCE</scope>
</reference>
<name>A0A0E9V5B2_ANGAN</name>
<dbReference type="AlphaFoldDB" id="A0A0E9V5B2"/>
<dbReference type="EMBL" id="GBXM01035927">
    <property type="protein sequence ID" value="JAH72650.1"/>
    <property type="molecule type" value="Transcribed_RNA"/>
</dbReference>
<reference evidence="1" key="1">
    <citation type="submission" date="2014-11" db="EMBL/GenBank/DDBJ databases">
        <authorList>
            <person name="Amaro Gonzalez C."/>
        </authorList>
    </citation>
    <scope>NUCLEOTIDE SEQUENCE</scope>
</reference>
<evidence type="ECO:0000313" key="1">
    <source>
        <dbReference type="EMBL" id="JAH72650.1"/>
    </source>
</evidence>